<organism evidence="3 4">
    <name type="scientific">Microbacterium rhizosphaerae</name>
    <dbReference type="NCBI Taxonomy" id="1678237"/>
    <lineage>
        <taxon>Bacteria</taxon>
        <taxon>Bacillati</taxon>
        <taxon>Actinomycetota</taxon>
        <taxon>Actinomycetes</taxon>
        <taxon>Micrococcales</taxon>
        <taxon>Microbacteriaceae</taxon>
        <taxon>Microbacterium</taxon>
    </lineage>
</organism>
<accession>A0ABZ0SP58</accession>
<protein>
    <submittedName>
        <fullName evidence="3">Uncharacterized protein</fullName>
    </submittedName>
</protein>
<feature type="transmembrane region" description="Helical" evidence="2">
    <location>
        <begin position="44"/>
        <end position="61"/>
    </location>
</feature>
<evidence type="ECO:0000313" key="3">
    <source>
        <dbReference type="EMBL" id="WPR89613.1"/>
    </source>
</evidence>
<gene>
    <name evidence="3" type="ORF">SM116_17925</name>
</gene>
<keyword evidence="2" id="KW-0472">Membrane</keyword>
<feature type="region of interest" description="Disordered" evidence="1">
    <location>
        <begin position="98"/>
        <end position="118"/>
    </location>
</feature>
<dbReference type="RefSeq" id="WP_320942327.1">
    <property type="nucleotide sequence ID" value="NZ_BAABEU010000003.1"/>
</dbReference>
<keyword evidence="4" id="KW-1185">Reference proteome</keyword>
<keyword evidence="2" id="KW-1133">Transmembrane helix</keyword>
<reference evidence="3 4" key="1">
    <citation type="submission" date="2023-11" db="EMBL/GenBank/DDBJ databases">
        <title>Genome sequence of Microbacterium rhizosphaerae KACC 19337.</title>
        <authorList>
            <person name="Choi H."/>
            <person name="Kim S."/>
            <person name="Kim Y."/>
            <person name="Kwon S.-W."/>
            <person name="Heo J."/>
        </authorList>
    </citation>
    <scope>NUCLEOTIDE SEQUENCE [LARGE SCALE GENOMIC DNA]</scope>
    <source>
        <strain evidence="3 4">KACC 19337</strain>
    </source>
</reference>
<evidence type="ECO:0000256" key="2">
    <source>
        <dbReference type="SAM" id="Phobius"/>
    </source>
</evidence>
<name>A0ABZ0SP58_9MICO</name>
<feature type="transmembrane region" description="Helical" evidence="2">
    <location>
        <begin position="21"/>
        <end position="38"/>
    </location>
</feature>
<evidence type="ECO:0000313" key="4">
    <source>
        <dbReference type="Proteomes" id="UP001323798"/>
    </source>
</evidence>
<dbReference type="EMBL" id="CP139368">
    <property type="protein sequence ID" value="WPR89613.1"/>
    <property type="molecule type" value="Genomic_DNA"/>
</dbReference>
<evidence type="ECO:0000256" key="1">
    <source>
        <dbReference type="SAM" id="MobiDB-lite"/>
    </source>
</evidence>
<proteinExistence type="predicted"/>
<dbReference type="Proteomes" id="UP001323798">
    <property type="component" value="Chromosome"/>
</dbReference>
<keyword evidence="2" id="KW-0812">Transmembrane</keyword>
<sequence length="118" mass="12823">MKSLWAMVQGDPVFMRRVNGWLAIFWVVMIPVSIATHWVNSVVYVSALSLWALVSGHWSAWQAARVEVKQQEDAKRIADEDVAADVVDALIERTEISEAQSEAASGRGAARAAGDAAA</sequence>